<dbReference type="AlphaFoldDB" id="A0A2Z2HTH8"/>
<dbReference type="EMBL" id="CP019893">
    <property type="protein sequence ID" value="ARS90536.1"/>
    <property type="molecule type" value="Genomic_DNA"/>
</dbReference>
<accession>A0A2Z2HTH8</accession>
<name>A0A2Z2HTH8_9EURY</name>
<organism evidence="1 2">
    <name type="scientific">Natrarchaeobaculum aegyptiacum</name>
    <dbReference type="NCBI Taxonomy" id="745377"/>
    <lineage>
        <taxon>Archaea</taxon>
        <taxon>Methanobacteriati</taxon>
        <taxon>Methanobacteriota</taxon>
        <taxon>Stenosarchaea group</taxon>
        <taxon>Halobacteria</taxon>
        <taxon>Halobacteriales</taxon>
        <taxon>Natrialbaceae</taxon>
        <taxon>Natrarchaeobaculum</taxon>
    </lineage>
</organism>
<gene>
    <name evidence="1" type="ORF">B1756_12910</name>
</gene>
<evidence type="ECO:0000313" key="1">
    <source>
        <dbReference type="EMBL" id="ARS90536.1"/>
    </source>
</evidence>
<evidence type="ECO:0000313" key="2">
    <source>
        <dbReference type="Proteomes" id="UP000250088"/>
    </source>
</evidence>
<proteinExistence type="predicted"/>
<reference evidence="2" key="1">
    <citation type="submission" date="2017-02" db="EMBL/GenBank/DDBJ databases">
        <title>Natronthermophilus aegyptiacus gen. nov.,sp. nov., an aerobic, extremely halophilic alkalithermophilic archaeon isolated from the athalassohaline Wadi An Natrun, Egypt.</title>
        <authorList>
            <person name="Zhao B."/>
        </authorList>
    </citation>
    <scope>NUCLEOTIDE SEQUENCE [LARGE SCALE GENOMIC DNA]</scope>
    <source>
        <strain evidence="2">JW/NM-HA 15</strain>
    </source>
</reference>
<dbReference type="KEGG" id="naj:B1756_12910"/>
<protein>
    <submittedName>
        <fullName evidence="1">Uncharacterized protein</fullName>
    </submittedName>
</protein>
<dbReference type="Proteomes" id="UP000250088">
    <property type="component" value="Chromosome"/>
</dbReference>
<sequence length="64" mass="7313">MNTNQDTSRQAIFLVSGTERIEIDRLTGIVPSHASPFRERERDITGIDVQQWWIMSSRIVPTVG</sequence>
<keyword evidence="2" id="KW-1185">Reference proteome</keyword>